<sequence length="227" mass="24364">MLSTLTTGLTLLALTGASPVPQAPQQISRAKAYTLQIQLYDPSKPDLDPPVAGKYLGTVHTGAGLNIAVATDYANTDPNYKFPPYYTNGTDGYSSVQNDLGTQYPWGVQVQSPTETDYTYPKEHDVTVNVGGGTNGVGIQAWGDDLFLGGVGAGAYAVCNRFIGYTRSNLTAVRFVYDGEEVPEGCVLIRFVPLCAELNDLPEGSQWTHDFVQEVNCVVPGASKKLF</sequence>
<dbReference type="EMBL" id="MU394377">
    <property type="protein sequence ID" value="KAI6082139.1"/>
    <property type="molecule type" value="Genomic_DNA"/>
</dbReference>
<evidence type="ECO:0000313" key="2">
    <source>
        <dbReference type="Proteomes" id="UP001497680"/>
    </source>
</evidence>
<gene>
    <name evidence="1" type="ORF">F4821DRAFT_247743</name>
</gene>
<proteinExistence type="predicted"/>
<dbReference type="Proteomes" id="UP001497680">
    <property type="component" value="Unassembled WGS sequence"/>
</dbReference>
<organism evidence="1 2">
    <name type="scientific">Hypoxylon rubiginosum</name>
    <dbReference type="NCBI Taxonomy" id="110542"/>
    <lineage>
        <taxon>Eukaryota</taxon>
        <taxon>Fungi</taxon>
        <taxon>Dikarya</taxon>
        <taxon>Ascomycota</taxon>
        <taxon>Pezizomycotina</taxon>
        <taxon>Sordariomycetes</taxon>
        <taxon>Xylariomycetidae</taxon>
        <taxon>Xylariales</taxon>
        <taxon>Hypoxylaceae</taxon>
        <taxon>Hypoxylon</taxon>
    </lineage>
</organism>
<protein>
    <submittedName>
        <fullName evidence="1">Uncharacterized protein</fullName>
    </submittedName>
</protein>
<accession>A0ACC0CP07</accession>
<evidence type="ECO:0000313" key="1">
    <source>
        <dbReference type="EMBL" id="KAI6082139.1"/>
    </source>
</evidence>
<keyword evidence="2" id="KW-1185">Reference proteome</keyword>
<comment type="caution">
    <text evidence="1">The sequence shown here is derived from an EMBL/GenBank/DDBJ whole genome shotgun (WGS) entry which is preliminary data.</text>
</comment>
<name>A0ACC0CP07_9PEZI</name>
<reference evidence="1 2" key="1">
    <citation type="journal article" date="2022" name="New Phytol.">
        <title>Ecological generalism drives hyperdiversity of secondary metabolite gene clusters in xylarialean endophytes.</title>
        <authorList>
            <person name="Franco M.E.E."/>
            <person name="Wisecaver J.H."/>
            <person name="Arnold A.E."/>
            <person name="Ju Y.M."/>
            <person name="Slot J.C."/>
            <person name="Ahrendt S."/>
            <person name="Moore L.P."/>
            <person name="Eastman K.E."/>
            <person name="Scott K."/>
            <person name="Konkel Z."/>
            <person name="Mondo S.J."/>
            <person name="Kuo A."/>
            <person name="Hayes R.D."/>
            <person name="Haridas S."/>
            <person name="Andreopoulos B."/>
            <person name="Riley R."/>
            <person name="LaButti K."/>
            <person name="Pangilinan J."/>
            <person name="Lipzen A."/>
            <person name="Amirebrahimi M."/>
            <person name="Yan J."/>
            <person name="Adam C."/>
            <person name="Keymanesh K."/>
            <person name="Ng V."/>
            <person name="Louie K."/>
            <person name="Northen T."/>
            <person name="Drula E."/>
            <person name="Henrissat B."/>
            <person name="Hsieh H.M."/>
            <person name="Youens-Clark K."/>
            <person name="Lutzoni F."/>
            <person name="Miadlikowska J."/>
            <person name="Eastwood D.C."/>
            <person name="Hamelin R.C."/>
            <person name="Grigoriev I.V."/>
            <person name="U'Ren J.M."/>
        </authorList>
    </citation>
    <scope>NUCLEOTIDE SEQUENCE [LARGE SCALE GENOMIC DNA]</scope>
    <source>
        <strain evidence="1 2">ER1909</strain>
    </source>
</reference>